<organism evidence="1">
    <name type="scientific">Oikopleura dioica</name>
    <name type="common">Tunicate</name>
    <dbReference type="NCBI Taxonomy" id="34765"/>
    <lineage>
        <taxon>Eukaryota</taxon>
        <taxon>Metazoa</taxon>
        <taxon>Chordata</taxon>
        <taxon>Tunicata</taxon>
        <taxon>Appendicularia</taxon>
        <taxon>Copelata</taxon>
        <taxon>Oikopleuridae</taxon>
        <taxon>Oikopleura</taxon>
    </lineage>
</organism>
<accession>E4Y3D9</accession>
<dbReference type="InParanoid" id="E4Y3D9"/>
<dbReference type="Proteomes" id="UP000001307">
    <property type="component" value="Unassembled WGS sequence"/>
</dbReference>
<evidence type="ECO:0000313" key="1">
    <source>
        <dbReference type="EMBL" id="CBY16354.1"/>
    </source>
</evidence>
<sequence length="55" mass="6549">IYRLKNFDIFLCENCHVFLLKERWSESSVTRMSFPSSIDSFRSLRISINSFAENI</sequence>
<dbReference type="AlphaFoldDB" id="E4Y3D9"/>
<reference evidence="1" key="1">
    <citation type="journal article" date="2010" name="Science">
        <title>Plasticity of animal genome architecture unmasked by rapid evolution of a pelagic tunicate.</title>
        <authorList>
            <person name="Denoeud F."/>
            <person name="Henriet S."/>
            <person name="Mungpakdee S."/>
            <person name="Aury J.M."/>
            <person name="Da Silva C."/>
            <person name="Brinkmann H."/>
            <person name="Mikhaleva J."/>
            <person name="Olsen L.C."/>
            <person name="Jubin C."/>
            <person name="Canestro C."/>
            <person name="Bouquet J.M."/>
            <person name="Danks G."/>
            <person name="Poulain J."/>
            <person name="Campsteijn C."/>
            <person name="Adamski M."/>
            <person name="Cross I."/>
            <person name="Yadetie F."/>
            <person name="Muffato M."/>
            <person name="Louis A."/>
            <person name="Butcher S."/>
            <person name="Tsagkogeorga G."/>
            <person name="Konrad A."/>
            <person name="Singh S."/>
            <person name="Jensen M.F."/>
            <person name="Cong E.H."/>
            <person name="Eikeseth-Otteraa H."/>
            <person name="Noel B."/>
            <person name="Anthouard V."/>
            <person name="Porcel B.M."/>
            <person name="Kachouri-Lafond R."/>
            <person name="Nishino A."/>
            <person name="Ugolini M."/>
            <person name="Chourrout P."/>
            <person name="Nishida H."/>
            <person name="Aasland R."/>
            <person name="Huzurbazar S."/>
            <person name="Westhof E."/>
            <person name="Delsuc F."/>
            <person name="Lehrach H."/>
            <person name="Reinhardt R."/>
            <person name="Weissenbach J."/>
            <person name="Roy S.W."/>
            <person name="Artiguenave F."/>
            <person name="Postlethwait J.H."/>
            <person name="Manak J.R."/>
            <person name="Thompson E.M."/>
            <person name="Jaillon O."/>
            <person name="Du Pasquier L."/>
            <person name="Boudinot P."/>
            <person name="Liberles D.A."/>
            <person name="Volff J.N."/>
            <person name="Philippe H."/>
            <person name="Lenhard B."/>
            <person name="Roest Crollius H."/>
            <person name="Wincker P."/>
            <person name="Chourrout D."/>
        </authorList>
    </citation>
    <scope>NUCLEOTIDE SEQUENCE [LARGE SCALE GENOMIC DNA]</scope>
</reference>
<evidence type="ECO:0000313" key="2">
    <source>
        <dbReference type="Proteomes" id="UP000001307"/>
    </source>
</evidence>
<gene>
    <name evidence="1" type="ORF">GSOID_T00001493001</name>
</gene>
<keyword evidence="2" id="KW-1185">Reference proteome</keyword>
<proteinExistence type="predicted"/>
<protein>
    <submittedName>
        <fullName evidence="1">Uncharacterized protein</fullName>
    </submittedName>
</protein>
<feature type="non-terminal residue" evidence="1">
    <location>
        <position position="1"/>
    </location>
</feature>
<name>E4Y3D9_OIKDI</name>
<dbReference type="EMBL" id="FN654117">
    <property type="protein sequence ID" value="CBY16354.1"/>
    <property type="molecule type" value="Genomic_DNA"/>
</dbReference>